<dbReference type="PROSITE" id="PS51186">
    <property type="entry name" value="GNAT"/>
    <property type="match status" value="1"/>
</dbReference>
<dbReference type="Pfam" id="PF00583">
    <property type="entry name" value="Acetyltransf_1"/>
    <property type="match status" value="1"/>
</dbReference>
<gene>
    <name evidence="2" type="ORF">L0C25_04450</name>
</gene>
<evidence type="ECO:0000313" key="2">
    <source>
        <dbReference type="EMBL" id="UYM06335.1"/>
    </source>
</evidence>
<dbReference type="SUPFAM" id="SSF55729">
    <property type="entry name" value="Acyl-CoA N-acyltransferases (Nat)"/>
    <property type="match status" value="1"/>
</dbReference>
<reference evidence="2" key="1">
    <citation type="submission" date="2022-01" db="EMBL/GenBank/DDBJ databases">
        <title>Nocardioidaceae gen. sp. A5X3R13.</title>
        <authorList>
            <person name="Lopez Marin M.A."/>
            <person name="Uhlik O."/>
        </authorList>
    </citation>
    <scope>NUCLEOTIDE SEQUENCE</scope>
    <source>
        <strain evidence="2">A5X3R13</strain>
    </source>
</reference>
<keyword evidence="3" id="KW-1185">Reference proteome</keyword>
<dbReference type="InterPro" id="IPR016181">
    <property type="entry name" value="Acyl_CoA_acyltransferase"/>
</dbReference>
<dbReference type="Proteomes" id="UP001164390">
    <property type="component" value="Chromosome"/>
</dbReference>
<accession>A0AA46TJP0</accession>
<dbReference type="KEGG" id="sgrg:L0C25_04450"/>
<dbReference type="AlphaFoldDB" id="A0AA46TJP0"/>
<dbReference type="RefSeq" id="WP_271635224.1">
    <property type="nucleotide sequence ID" value="NZ_CP094970.1"/>
</dbReference>
<protein>
    <submittedName>
        <fullName evidence="2">GNAT family N-acetyltransferase</fullName>
    </submittedName>
</protein>
<name>A0AA46TJP0_9ACTN</name>
<organism evidence="2 3">
    <name type="scientific">Solicola gregarius</name>
    <dbReference type="NCBI Taxonomy" id="2908642"/>
    <lineage>
        <taxon>Bacteria</taxon>
        <taxon>Bacillati</taxon>
        <taxon>Actinomycetota</taxon>
        <taxon>Actinomycetes</taxon>
        <taxon>Propionibacteriales</taxon>
        <taxon>Nocardioidaceae</taxon>
        <taxon>Solicola</taxon>
    </lineage>
</organism>
<dbReference type="Gene3D" id="3.40.630.30">
    <property type="match status" value="1"/>
</dbReference>
<feature type="domain" description="N-acetyltransferase" evidence="1">
    <location>
        <begin position="24"/>
        <end position="183"/>
    </location>
</feature>
<sequence>MTKDSAAEGPDGEACDCAGSTGGLEYRLATDRSLLQPLRDLLLQIEAEGDIGISAEKEVAYFGRGTGAYFAVADSTDQVVGYLSGTRRNGNAGDHAVDDGAVVAFIHMLAVGQARRGRGVGFRAVQLFAEHAREVESASLLALQLDDGGDFDLRRARFERMGFCFEELVGLVNIDELLGLGFS</sequence>
<dbReference type="GO" id="GO:0016747">
    <property type="term" value="F:acyltransferase activity, transferring groups other than amino-acyl groups"/>
    <property type="evidence" value="ECO:0007669"/>
    <property type="project" value="InterPro"/>
</dbReference>
<dbReference type="InterPro" id="IPR000182">
    <property type="entry name" value="GNAT_dom"/>
</dbReference>
<dbReference type="CDD" id="cd04301">
    <property type="entry name" value="NAT_SF"/>
    <property type="match status" value="1"/>
</dbReference>
<dbReference type="EMBL" id="CP094970">
    <property type="protein sequence ID" value="UYM06335.1"/>
    <property type="molecule type" value="Genomic_DNA"/>
</dbReference>
<evidence type="ECO:0000259" key="1">
    <source>
        <dbReference type="PROSITE" id="PS51186"/>
    </source>
</evidence>
<evidence type="ECO:0000313" key="3">
    <source>
        <dbReference type="Proteomes" id="UP001164390"/>
    </source>
</evidence>
<proteinExistence type="predicted"/>